<accession>A0AAN7LE31</accession>
<dbReference type="Proteomes" id="UP001346149">
    <property type="component" value="Unassembled WGS sequence"/>
</dbReference>
<reference evidence="3 4" key="1">
    <citation type="journal article" date="2023" name="Hortic Res">
        <title>Pangenome of water caltrop reveals structural variations and asymmetric subgenome divergence after allopolyploidization.</title>
        <authorList>
            <person name="Zhang X."/>
            <person name="Chen Y."/>
            <person name="Wang L."/>
            <person name="Yuan Y."/>
            <person name="Fang M."/>
            <person name="Shi L."/>
            <person name="Lu R."/>
            <person name="Comes H.P."/>
            <person name="Ma Y."/>
            <person name="Chen Y."/>
            <person name="Huang G."/>
            <person name="Zhou Y."/>
            <person name="Zheng Z."/>
            <person name="Qiu Y."/>
        </authorList>
    </citation>
    <scope>NUCLEOTIDE SEQUENCE [LARGE SCALE GENOMIC DNA]</scope>
    <source>
        <strain evidence="3">F231</strain>
    </source>
</reference>
<evidence type="ECO:0000313" key="3">
    <source>
        <dbReference type="EMBL" id="KAK4786238.1"/>
    </source>
</evidence>
<gene>
    <name evidence="3" type="ORF">SAY86_002927</name>
</gene>
<dbReference type="Pfam" id="PF16881">
    <property type="entry name" value="LIAS_N"/>
    <property type="match status" value="1"/>
</dbReference>
<sequence>MLAPLFQVQLLWTFLDILKKVSRGNLLSKLYSERSSTSPSSECGAPNLTESKGSAKRGRYPGGTMGPYTGRDSNLKKPGWLRQRAPQGHRFNEVKESLSRLNLNTVCEEA</sequence>
<evidence type="ECO:0000256" key="1">
    <source>
        <dbReference type="SAM" id="MobiDB-lite"/>
    </source>
</evidence>
<evidence type="ECO:0000313" key="4">
    <source>
        <dbReference type="Proteomes" id="UP001346149"/>
    </source>
</evidence>
<dbReference type="AlphaFoldDB" id="A0AAN7LE31"/>
<evidence type="ECO:0000259" key="2">
    <source>
        <dbReference type="Pfam" id="PF16881"/>
    </source>
</evidence>
<feature type="region of interest" description="Disordered" evidence="1">
    <location>
        <begin position="31"/>
        <end position="79"/>
    </location>
</feature>
<dbReference type="InterPro" id="IPR031691">
    <property type="entry name" value="LIAS_N"/>
</dbReference>
<protein>
    <recommendedName>
        <fullName evidence="2">Lipoyl synthase N-terminal domain-containing protein</fullName>
    </recommendedName>
</protein>
<keyword evidence="4" id="KW-1185">Reference proteome</keyword>
<comment type="caution">
    <text evidence="3">The sequence shown here is derived from an EMBL/GenBank/DDBJ whole genome shotgun (WGS) entry which is preliminary data.</text>
</comment>
<dbReference type="EMBL" id="JAXQNO010000013">
    <property type="protein sequence ID" value="KAK4786238.1"/>
    <property type="molecule type" value="Genomic_DNA"/>
</dbReference>
<feature type="domain" description="Lipoyl synthase N-terminal" evidence="2">
    <location>
        <begin position="71"/>
        <end position="110"/>
    </location>
</feature>
<proteinExistence type="predicted"/>
<organism evidence="3 4">
    <name type="scientific">Trapa natans</name>
    <name type="common">Water chestnut</name>
    <dbReference type="NCBI Taxonomy" id="22666"/>
    <lineage>
        <taxon>Eukaryota</taxon>
        <taxon>Viridiplantae</taxon>
        <taxon>Streptophyta</taxon>
        <taxon>Embryophyta</taxon>
        <taxon>Tracheophyta</taxon>
        <taxon>Spermatophyta</taxon>
        <taxon>Magnoliopsida</taxon>
        <taxon>eudicotyledons</taxon>
        <taxon>Gunneridae</taxon>
        <taxon>Pentapetalae</taxon>
        <taxon>rosids</taxon>
        <taxon>malvids</taxon>
        <taxon>Myrtales</taxon>
        <taxon>Lythraceae</taxon>
        <taxon>Trapa</taxon>
    </lineage>
</organism>
<name>A0AAN7LE31_TRANT</name>